<protein>
    <submittedName>
        <fullName evidence="3">Uncharacterized protein</fullName>
    </submittedName>
</protein>
<feature type="compositionally biased region" description="Pro residues" evidence="1">
    <location>
        <begin position="209"/>
        <end position="228"/>
    </location>
</feature>
<feature type="compositionally biased region" description="Low complexity" evidence="1">
    <location>
        <begin position="145"/>
        <end position="208"/>
    </location>
</feature>
<sequence length="252" mass="25707">MRTTLTMAALAALTAAQESQLDPLSFTQSNDPSISYTTVDVYTSCSDLPSPPMDTITSTIIQTTCPQCGLPPTLHTTVYTTVFQSLCPTGLVPVTYTVTETCTGPTPTFGPTGSDYVPSGFTVTQTICTACGSDGGPATVTITQPCDPTDPVGPGPTGTMDPESSMLGSSMMPGSSDMLPMSSSSGMPPVPPISSSSGMPLMSGSSSMPPVPPMSSSSPPPPLSPPIMTPPAQQMVNAAVKVGWKVFLEAVG</sequence>
<organism evidence="3 4">
    <name type="scientific">Trichodelitschia bisporula</name>
    <dbReference type="NCBI Taxonomy" id="703511"/>
    <lineage>
        <taxon>Eukaryota</taxon>
        <taxon>Fungi</taxon>
        <taxon>Dikarya</taxon>
        <taxon>Ascomycota</taxon>
        <taxon>Pezizomycotina</taxon>
        <taxon>Dothideomycetes</taxon>
        <taxon>Dothideomycetes incertae sedis</taxon>
        <taxon>Phaeotrichales</taxon>
        <taxon>Phaeotrichaceae</taxon>
        <taxon>Trichodelitschia</taxon>
    </lineage>
</organism>
<gene>
    <name evidence="3" type="ORF">EJ06DRAFT_552553</name>
</gene>
<dbReference type="OrthoDB" id="5101370at2759"/>
<proteinExistence type="predicted"/>
<dbReference type="Proteomes" id="UP000799640">
    <property type="component" value="Unassembled WGS sequence"/>
</dbReference>
<evidence type="ECO:0000256" key="2">
    <source>
        <dbReference type="SAM" id="SignalP"/>
    </source>
</evidence>
<dbReference type="AlphaFoldDB" id="A0A6G1IAV2"/>
<name>A0A6G1IAV2_9PEZI</name>
<reference evidence="3" key="1">
    <citation type="journal article" date="2020" name="Stud. Mycol.">
        <title>101 Dothideomycetes genomes: a test case for predicting lifestyles and emergence of pathogens.</title>
        <authorList>
            <person name="Haridas S."/>
            <person name="Albert R."/>
            <person name="Binder M."/>
            <person name="Bloem J."/>
            <person name="Labutti K."/>
            <person name="Salamov A."/>
            <person name="Andreopoulos B."/>
            <person name="Baker S."/>
            <person name="Barry K."/>
            <person name="Bills G."/>
            <person name="Bluhm B."/>
            <person name="Cannon C."/>
            <person name="Castanera R."/>
            <person name="Culley D."/>
            <person name="Daum C."/>
            <person name="Ezra D."/>
            <person name="Gonzalez J."/>
            <person name="Henrissat B."/>
            <person name="Kuo A."/>
            <person name="Liang C."/>
            <person name="Lipzen A."/>
            <person name="Lutzoni F."/>
            <person name="Magnuson J."/>
            <person name="Mondo S."/>
            <person name="Nolan M."/>
            <person name="Ohm R."/>
            <person name="Pangilinan J."/>
            <person name="Park H.-J."/>
            <person name="Ramirez L."/>
            <person name="Alfaro M."/>
            <person name="Sun H."/>
            <person name="Tritt A."/>
            <person name="Yoshinaga Y."/>
            <person name="Zwiers L.-H."/>
            <person name="Turgeon B."/>
            <person name="Goodwin S."/>
            <person name="Spatafora J."/>
            <person name="Crous P."/>
            <person name="Grigoriev I."/>
        </authorList>
    </citation>
    <scope>NUCLEOTIDE SEQUENCE</scope>
    <source>
        <strain evidence="3">CBS 262.69</strain>
    </source>
</reference>
<evidence type="ECO:0000256" key="1">
    <source>
        <dbReference type="SAM" id="MobiDB-lite"/>
    </source>
</evidence>
<feature type="signal peptide" evidence="2">
    <location>
        <begin position="1"/>
        <end position="16"/>
    </location>
</feature>
<evidence type="ECO:0000313" key="4">
    <source>
        <dbReference type="Proteomes" id="UP000799640"/>
    </source>
</evidence>
<feature type="chain" id="PRO_5026204110" evidence="2">
    <location>
        <begin position="17"/>
        <end position="252"/>
    </location>
</feature>
<accession>A0A6G1IAV2</accession>
<evidence type="ECO:0000313" key="3">
    <source>
        <dbReference type="EMBL" id="KAF2405115.1"/>
    </source>
</evidence>
<dbReference type="EMBL" id="ML996687">
    <property type="protein sequence ID" value="KAF2405115.1"/>
    <property type="molecule type" value="Genomic_DNA"/>
</dbReference>
<keyword evidence="4" id="KW-1185">Reference proteome</keyword>
<keyword evidence="2" id="KW-0732">Signal</keyword>
<feature type="region of interest" description="Disordered" evidence="1">
    <location>
        <begin position="145"/>
        <end position="228"/>
    </location>
</feature>